<feature type="chain" id="PRO_5005540190" description="Nitrogen permease regulator 3" evidence="4">
    <location>
        <begin position="18"/>
        <end position="606"/>
    </location>
</feature>
<evidence type="ECO:0000256" key="1">
    <source>
        <dbReference type="ARBA" id="ARBA00010546"/>
    </source>
</evidence>
<dbReference type="PANTHER" id="PTHR13153:SF5">
    <property type="entry name" value="GATOR COMPLEX PROTEIN NPRL3"/>
    <property type="match status" value="1"/>
</dbReference>
<dbReference type="Pfam" id="PF24064">
    <property type="entry name" value="HTH_NPRL3"/>
    <property type="match status" value="1"/>
</dbReference>
<organism evidence="6 7">
    <name type="scientific">Spizellomyces punctatus (strain DAOM BR117)</name>
    <dbReference type="NCBI Taxonomy" id="645134"/>
    <lineage>
        <taxon>Eukaryota</taxon>
        <taxon>Fungi</taxon>
        <taxon>Fungi incertae sedis</taxon>
        <taxon>Chytridiomycota</taxon>
        <taxon>Chytridiomycota incertae sedis</taxon>
        <taxon>Chytridiomycetes</taxon>
        <taxon>Spizellomycetales</taxon>
        <taxon>Spizellomycetaceae</taxon>
        <taxon>Spizellomyces</taxon>
    </lineage>
</organism>
<dbReference type="GO" id="GO:0038202">
    <property type="term" value="P:TORC1 signaling"/>
    <property type="evidence" value="ECO:0007669"/>
    <property type="project" value="TreeGrafter"/>
</dbReference>
<feature type="compositionally biased region" description="Basic and acidic residues" evidence="3">
    <location>
        <begin position="59"/>
        <end position="71"/>
    </location>
</feature>
<dbReference type="VEuPathDB" id="FungiDB:SPPG_01996"/>
<evidence type="ECO:0000313" key="6">
    <source>
        <dbReference type="EMBL" id="KND02915.1"/>
    </source>
</evidence>
<dbReference type="InterPro" id="IPR005365">
    <property type="entry name" value="Npr3"/>
</dbReference>
<keyword evidence="2 4" id="KW-0732">Signal</keyword>
<evidence type="ECO:0000256" key="3">
    <source>
        <dbReference type="SAM" id="MobiDB-lite"/>
    </source>
</evidence>
<feature type="signal peptide" evidence="4">
    <location>
        <begin position="1"/>
        <end position="17"/>
    </location>
</feature>
<dbReference type="RefSeq" id="XP_016610954.1">
    <property type="nucleotide sequence ID" value="XM_016750300.1"/>
</dbReference>
<dbReference type="GeneID" id="27685620"/>
<dbReference type="OMA" id="CNLAFRY"/>
<dbReference type="EMBL" id="KQ257452">
    <property type="protein sequence ID" value="KND02915.1"/>
    <property type="molecule type" value="Genomic_DNA"/>
</dbReference>
<keyword evidence="7" id="KW-1185">Reference proteome</keyword>
<evidence type="ECO:0000259" key="5">
    <source>
        <dbReference type="Pfam" id="PF24064"/>
    </source>
</evidence>
<dbReference type="GO" id="GO:1904262">
    <property type="term" value="P:negative regulation of TORC1 signaling"/>
    <property type="evidence" value="ECO:0007669"/>
    <property type="project" value="TreeGrafter"/>
</dbReference>
<feature type="compositionally biased region" description="Basic and acidic residues" evidence="3">
    <location>
        <begin position="27"/>
        <end position="41"/>
    </location>
</feature>
<dbReference type="FunCoup" id="A0A0L0HPM1">
    <property type="interactions" value="103"/>
</dbReference>
<dbReference type="OrthoDB" id="18648at2759"/>
<dbReference type="GO" id="GO:0034198">
    <property type="term" value="P:cellular response to amino acid starvation"/>
    <property type="evidence" value="ECO:0007669"/>
    <property type="project" value="TreeGrafter"/>
</dbReference>
<gene>
    <name evidence="6" type="ORF">SPPG_01996</name>
</gene>
<dbReference type="PANTHER" id="PTHR13153">
    <property type="entry name" value="CGTHBA PROTEIN -14 GENE PROTEIN"/>
    <property type="match status" value="1"/>
</dbReference>
<dbReference type="Pfam" id="PF03666">
    <property type="entry name" value="NPR3"/>
    <property type="match status" value="1"/>
</dbReference>
<comment type="subcellular location">
    <subcellularLocation>
        <location evidence="2">Vacuole membrane</location>
        <topology evidence="2">Peripheral membrane protein</topology>
    </subcellularLocation>
</comment>
<evidence type="ECO:0000256" key="4">
    <source>
        <dbReference type="SAM" id="SignalP"/>
    </source>
</evidence>
<comment type="function">
    <text evidence="2">Mediates inactivation of the TORC1 complex in response to amino acid starvation. Required for meiotic nuclear division.</text>
</comment>
<dbReference type="Proteomes" id="UP000053201">
    <property type="component" value="Unassembled WGS sequence"/>
</dbReference>
<dbReference type="GO" id="GO:0010508">
    <property type="term" value="P:positive regulation of autophagy"/>
    <property type="evidence" value="ECO:0007669"/>
    <property type="project" value="TreeGrafter"/>
</dbReference>
<feature type="region of interest" description="Disordered" evidence="3">
    <location>
        <begin position="25"/>
        <end position="82"/>
    </location>
</feature>
<dbReference type="GO" id="GO:0005774">
    <property type="term" value="C:vacuolar membrane"/>
    <property type="evidence" value="ECO:0007669"/>
    <property type="project" value="UniProtKB-SubCell"/>
</dbReference>
<dbReference type="GO" id="GO:1990130">
    <property type="term" value="C:GATOR1 complex"/>
    <property type="evidence" value="ECO:0007669"/>
    <property type="project" value="TreeGrafter"/>
</dbReference>
<comment type="similarity">
    <text evidence="1 2">Belongs to the NPR3 family.</text>
</comment>
<evidence type="ECO:0000313" key="7">
    <source>
        <dbReference type="Proteomes" id="UP000053201"/>
    </source>
</evidence>
<reference evidence="6 7" key="1">
    <citation type="submission" date="2009-08" db="EMBL/GenBank/DDBJ databases">
        <title>The Genome Sequence of Spizellomyces punctatus strain DAOM BR117.</title>
        <authorList>
            <consortium name="The Broad Institute Genome Sequencing Platform"/>
            <person name="Russ C."/>
            <person name="Cuomo C."/>
            <person name="Shea T."/>
            <person name="Young S.K."/>
            <person name="Zeng Q."/>
            <person name="Koehrsen M."/>
            <person name="Haas B."/>
            <person name="Borodovsky M."/>
            <person name="Guigo R."/>
            <person name="Alvarado L."/>
            <person name="Berlin A."/>
            <person name="Bochicchio J."/>
            <person name="Borenstein D."/>
            <person name="Chapman S."/>
            <person name="Chen Z."/>
            <person name="Engels R."/>
            <person name="Freedman E."/>
            <person name="Gellesch M."/>
            <person name="Goldberg J."/>
            <person name="Griggs A."/>
            <person name="Gujja S."/>
            <person name="Heiman D."/>
            <person name="Hepburn T."/>
            <person name="Howarth C."/>
            <person name="Jen D."/>
            <person name="Larson L."/>
            <person name="Lewis B."/>
            <person name="Mehta T."/>
            <person name="Park D."/>
            <person name="Pearson M."/>
            <person name="Roberts A."/>
            <person name="Saif S."/>
            <person name="Shenoy N."/>
            <person name="Sisk P."/>
            <person name="Stolte C."/>
            <person name="Sykes S."/>
            <person name="Thomson T."/>
            <person name="Walk T."/>
            <person name="White J."/>
            <person name="Yandava C."/>
            <person name="Burger G."/>
            <person name="Gray M.W."/>
            <person name="Holland P.W.H."/>
            <person name="King N."/>
            <person name="Lang F.B.F."/>
            <person name="Roger A.J."/>
            <person name="Ruiz-Trillo I."/>
            <person name="Lander E."/>
            <person name="Nusbaum C."/>
        </authorList>
    </citation>
    <scope>NUCLEOTIDE SEQUENCE [LARGE SCALE GENOMIC DNA]</scope>
    <source>
        <strain evidence="6 7">DAOM BR117</strain>
    </source>
</reference>
<dbReference type="GO" id="GO:0051321">
    <property type="term" value="P:meiotic cell cycle"/>
    <property type="evidence" value="ECO:0007669"/>
    <property type="project" value="UniProtKB-UniRule"/>
</dbReference>
<proteinExistence type="inferred from homology"/>
<accession>A0A0L0HPM1</accession>
<dbReference type="InParanoid" id="A0A0L0HPM1"/>
<evidence type="ECO:0000256" key="2">
    <source>
        <dbReference type="RuleBase" id="RU368069"/>
    </source>
</evidence>
<name>A0A0L0HPM1_SPIPD</name>
<dbReference type="STRING" id="645134.A0A0L0HPM1"/>
<dbReference type="InterPro" id="IPR056603">
    <property type="entry name" value="HTH_NPRL3"/>
</dbReference>
<dbReference type="AlphaFoldDB" id="A0A0L0HPM1"/>
<sequence length="606" mass="67782">MSSSVLGILLICYSSRGHQLVFSYPSDPKRVRGTSRDEQRSRLPRNLPGSSVGQPNEVPEVRDGAGRDTLREGISQRPSTADLERAKACLRPDAEKFLGFDTHFLSDILSPKVALCDRQFQLTVDDVTFIGHPTLLHADRPGTGHRFARMIQKKRLAAHMGAAAPTSTNLQESVAPGVTITPSLSDRSSSDPFLKSANSPVNIASAHQLSMFNLVFAMQPDRGQCQVDTMYKHVISKITAALKYEQLKRGYIRKEAELILSIKDEAQVKSLERVRLSDVMDQVLAESTLARCLAHIYNSITNDSVAHVVVNSSVDLSLHIPDRVSRPLALTESTTLARPKYAFGSEDTGSPILRPYHALLLLYDPEEILKALPLDPSPLLVELIQIVTPTQCFEELQTTLDCSLSQLYRLAAHLVHWQKAKIIDVISIRNVYVVSQGAELDLLPRLVQDFNSRFPQLDLPTILSDLSIPRPYSAIIPQKEFRTLYLEVLTFLLRYNLVTQLHMYIYLMIPEHICGKTVMGGEAEAPGPPAVFIPDPARATEVEREWINKLAYEHPPAIGSLFLRLAPYFSGKYHVEEIVFRENLTKKDLRTILSRFREVVVSALLP</sequence>
<protein>
    <recommendedName>
        <fullName evidence="2">Nitrogen permease regulator 3</fullName>
    </recommendedName>
    <alternativeName>
        <fullName evidence="2">Required for meiotic nuclear division protein 11</fullName>
    </alternativeName>
</protein>
<dbReference type="eggNOG" id="KOG3830">
    <property type="taxonomic scope" value="Eukaryota"/>
</dbReference>
<feature type="domain" description="GATOR1 complex protein NPRL3 C-terminal HTH" evidence="5">
    <location>
        <begin position="540"/>
        <end position="601"/>
    </location>
</feature>
<keyword evidence="2" id="KW-0469">Meiosis</keyword>